<keyword evidence="2" id="KW-0812">Transmembrane</keyword>
<comment type="caution">
    <text evidence="3">The sequence shown here is derived from an EMBL/GenBank/DDBJ whole genome shotgun (WGS) entry which is preliminary data.</text>
</comment>
<keyword evidence="2" id="KW-0472">Membrane</keyword>
<evidence type="ECO:0000256" key="1">
    <source>
        <dbReference type="SAM" id="MobiDB-lite"/>
    </source>
</evidence>
<keyword evidence="2" id="KW-1133">Transmembrane helix</keyword>
<evidence type="ECO:0008006" key="5">
    <source>
        <dbReference type="Google" id="ProtNLM"/>
    </source>
</evidence>
<dbReference type="EMBL" id="BIFR01000001">
    <property type="protein sequence ID" value="GCE12954.1"/>
    <property type="molecule type" value="Genomic_DNA"/>
</dbReference>
<protein>
    <recommendedName>
        <fullName evidence="5">Baseplate protein J-like domain-containing protein</fullName>
    </recommendedName>
</protein>
<sequence length="850" mass="88094">MRQGNGTELPGFGKTDPRGAKIGIIEVAPSDDRKSVLAAILTQEKLGRQQVAVVLPSQNKAFQRPQDFDDLKSLRRKLQAEIVFVIPRTSGTGPADYARQRRFQVFSSLDSFAGSIQEDERLADAEPKKGFWPFGQKARGAAGAAMAEHEFSDTPQPPIVGGAGTQPLAVIPPKTPRVSQSLPAQPMQSRWQQQTFEEDDEDLDPPARPAQLQSRRSGNFGAGAAAGAAAGLAGGALADEALRSHGAQSQPPLEIDHDDDFDQLPPPATPFEDYDEEEPTRSIQPLPQRASAGGPPPIDPEVEDDEFEEEDAPDIIQLPSNKRGRATLKLNPDQQSGAIPAAVPLEAGSLSNRGANRRGAVAGGAILGGAALGAGAAAAANRSNRGASHSNIGNPPPARGTATRGGGGRRSGRRLLLIAILLLLLTLVFGTIAYALAAPDSFQNVARSTGVANILPMVASPATVSITPDSKVVQDSYQLHAVTGTPKADQREIGLHQITFTTPEQKKDVKATGQKQTDGVRASGTLVFTNSSFTTDFTVGAGNTFKNANGVVVTLDSPVTVPHNNNPPNGPPGSASGLAHAANPGAGGNIQAGSLNGACCSVSGNIFVANPSAFVGGQDPQNYTFLQQSDINGFVKTVNDKLLSDAQAGVKAQVKSNEQLVGDIHCDTPLVKSDKVVGDPNVTDANIAVSQTCSAIAIDQAGALNMVTQLLKTKATTDLGAGYVLQGNVITQASMPDGGTKDNIPLLINAKGLWSYQFTEAQQHDLLAAIAGKSVADARTLLKARKGVADAKIDMNGSSLPTDLGQMTLSIQKVPGLSGTPTSQPTGVSTASAQGTPASQSDGSISGAKG</sequence>
<feature type="region of interest" description="Disordered" evidence="1">
    <location>
        <begin position="145"/>
        <end position="229"/>
    </location>
</feature>
<evidence type="ECO:0000313" key="3">
    <source>
        <dbReference type="EMBL" id="GCE12954.1"/>
    </source>
</evidence>
<feature type="region of interest" description="Disordered" evidence="1">
    <location>
        <begin position="813"/>
        <end position="850"/>
    </location>
</feature>
<dbReference type="AlphaFoldDB" id="A0A402A1F9"/>
<dbReference type="RefSeq" id="WP_126580531.1">
    <property type="nucleotide sequence ID" value="NZ_BIFR01000001.1"/>
</dbReference>
<dbReference type="Proteomes" id="UP000287352">
    <property type="component" value="Unassembled WGS sequence"/>
</dbReference>
<feature type="compositionally biased region" description="Acidic residues" evidence="1">
    <location>
        <begin position="300"/>
        <end position="313"/>
    </location>
</feature>
<feature type="region of interest" description="Disordered" evidence="1">
    <location>
        <begin position="1"/>
        <end position="20"/>
    </location>
</feature>
<dbReference type="OrthoDB" id="137093at2"/>
<name>A0A402A1F9_9CHLR</name>
<feature type="region of interest" description="Disordered" evidence="1">
    <location>
        <begin position="244"/>
        <end position="322"/>
    </location>
</feature>
<feature type="compositionally biased region" description="Polar residues" evidence="1">
    <location>
        <begin position="384"/>
        <end position="393"/>
    </location>
</feature>
<keyword evidence="4" id="KW-1185">Reference proteome</keyword>
<accession>A0A402A1F9</accession>
<proteinExistence type="predicted"/>
<feature type="transmembrane region" description="Helical" evidence="2">
    <location>
        <begin position="415"/>
        <end position="437"/>
    </location>
</feature>
<evidence type="ECO:0000256" key="2">
    <source>
        <dbReference type="SAM" id="Phobius"/>
    </source>
</evidence>
<gene>
    <name evidence="3" type="ORF">KTT_28130</name>
</gene>
<organism evidence="3 4">
    <name type="scientific">Tengunoibacter tsumagoiensis</name>
    <dbReference type="NCBI Taxonomy" id="2014871"/>
    <lineage>
        <taxon>Bacteria</taxon>
        <taxon>Bacillati</taxon>
        <taxon>Chloroflexota</taxon>
        <taxon>Ktedonobacteria</taxon>
        <taxon>Ktedonobacterales</taxon>
        <taxon>Dictyobacteraceae</taxon>
        <taxon>Tengunoibacter</taxon>
    </lineage>
</organism>
<feature type="compositionally biased region" description="Polar residues" evidence="1">
    <location>
        <begin position="177"/>
        <end position="195"/>
    </location>
</feature>
<feature type="transmembrane region" description="Helical" evidence="2">
    <location>
        <begin position="359"/>
        <end position="380"/>
    </location>
</feature>
<feature type="compositionally biased region" description="Polar residues" evidence="1">
    <location>
        <begin position="819"/>
        <end position="844"/>
    </location>
</feature>
<reference evidence="4" key="1">
    <citation type="submission" date="2018-12" db="EMBL/GenBank/DDBJ databases">
        <title>Tengunoibacter tsumagoiensis gen. nov., sp. nov., Dictyobacter kobayashii sp. nov., D. alpinus sp. nov., and D. joshuensis sp. nov. and description of Dictyobacteraceae fam. nov. within the order Ktedonobacterales isolated from Tengu-no-mugimeshi.</title>
        <authorList>
            <person name="Wang C.M."/>
            <person name="Zheng Y."/>
            <person name="Sakai Y."/>
            <person name="Toyoda A."/>
            <person name="Minakuchi Y."/>
            <person name="Abe K."/>
            <person name="Yokota A."/>
            <person name="Yabe S."/>
        </authorList>
    </citation>
    <scope>NUCLEOTIDE SEQUENCE [LARGE SCALE GENOMIC DNA]</scope>
    <source>
        <strain evidence="4">Uno3</strain>
    </source>
</reference>
<feature type="region of interest" description="Disordered" evidence="1">
    <location>
        <begin position="384"/>
        <end position="410"/>
    </location>
</feature>
<evidence type="ECO:0000313" key="4">
    <source>
        <dbReference type="Proteomes" id="UP000287352"/>
    </source>
</evidence>